<proteinExistence type="predicted"/>
<organism evidence="1 2">
    <name type="scientific">Candidatus Nomurabacteria bacterium GW2011_GWD2_39_12</name>
    <dbReference type="NCBI Taxonomy" id="1618759"/>
    <lineage>
        <taxon>Bacteria</taxon>
        <taxon>Candidatus Nomuraibacteriota</taxon>
    </lineage>
</organism>
<dbReference type="EMBL" id="LBWE01000020">
    <property type="protein sequence ID" value="KKR00249.1"/>
    <property type="molecule type" value="Genomic_DNA"/>
</dbReference>
<reference evidence="1 2" key="1">
    <citation type="journal article" date="2015" name="Nature">
        <title>rRNA introns, odd ribosomes, and small enigmatic genomes across a large radiation of phyla.</title>
        <authorList>
            <person name="Brown C.T."/>
            <person name="Hug L.A."/>
            <person name="Thomas B.C."/>
            <person name="Sharon I."/>
            <person name="Castelle C.J."/>
            <person name="Singh A."/>
            <person name="Wilkins M.J."/>
            <person name="Williams K.H."/>
            <person name="Banfield J.F."/>
        </authorList>
    </citation>
    <scope>NUCLEOTIDE SEQUENCE [LARGE SCALE GENOMIC DNA]</scope>
</reference>
<comment type="caution">
    <text evidence="1">The sequence shown here is derived from an EMBL/GenBank/DDBJ whole genome shotgun (WGS) entry which is preliminary data.</text>
</comment>
<accession>A0A837HX49</accession>
<sequence>MGLLNGTKWGQPPFFFALPSESALKPRHTARILGGQNPKKKNVLSILEKTTPAKTKSIAEWSEVVVGLSWSVQFNLELPRAPRVRHHLF</sequence>
<gene>
    <name evidence="1" type="ORF">UT27_C0020G0006</name>
</gene>
<evidence type="ECO:0000313" key="2">
    <source>
        <dbReference type="Proteomes" id="UP000033998"/>
    </source>
</evidence>
<name>A0A837HX49_9BACT</name>
<dbReference type="AlphaFoldDB" id="A0A837HX49"/>
<evidence type="ECO:0000313" key="1">
    <source>
        <dbReference type="EMBL" id="KKR00249.1"/>
    </source>
</evidence>
<dbReference type="Proteomes" id="UP000033998">
    <property type="component" value="Unassembled WGS sequence"/>
</dbReference>
<protein>
    <submittedName>
        <fullName evidence="1">Uncharacterized protein</fullName>
    </submittedName>
</protein>